<dbReference type="EMBL" id="BAAFHN010000029">
    <property type="protein sequence ID" value="GAB0173255.1"/>
    <property type="molecule type" value="Genomic_DNA"/>
</dbReference>
<reference evidence="1 2" key="1">
    <citation type="submission" date="2024-06" db="EMBL/GenBank/DDBJ databases">
        <title>Draft genome sequence of Helicobacter trogontum NHP16-4001.</title>
        <authorList>
            <person name="Rimbara E."/>
            <person name="Suzuki M."/>
        </authorList>
    </citation>
    <scope>NUCLEOTIDE SEQUENCE [LARGE SCALE GENOMIC DNA]</scope>
    <source>
        <strain evidence="1 2">NHP16-4001</strain>
    </source>
</reference>
<evidence type="ECO:0000313" key="1">
    <source>
        <dbReference type="EMBL" id="GAB0173255.1"/>
    </source>
</evidence>
<dbReference type="RefSeq" id="WP_158659012.1">
    <property type="nucleotide sequence ID" value="NZ_BAAFHN010000029.1"/>
</dbReference>
<comment type="caution">
    <text evidence="1">The sequence shown here is derived from an EMBL/GenBank/DDBJ whole genome shotgun (WGS) entry which is preliminary data.</text>
</comment>
<sequence length="47" mass="5443">MLIKYGADINAAYCGLDYKHDYKKYAEPETPLDNAFNNVLNKKFLKT</sequence>
<name>A0ABQ0D4I3_9HELI</name>
<evidence type="ECO:0000313" key="2">
    <source>
        <dbReference type="Proteomes" id="UP001562457"/>
    </source>
</evidence>
<keyword evidence="2" id="KW-1185">Reference proteome</keyword>
<accession>A0ABQ0D4I3</accession>
<organism evidence="1 2">
    <name type="scientific">Helicobacter trogontum</name>
    <dbReference type="NCBI Taxonomy" id="50960"/>
    <lineage>
        <taxon>Bacteria</taxon>
        <taxon>Pseudomonadati</taxon>
        <taxon>Campylobacterota</taxon>
        <taxon>Epsilonproteobacteria</taxon>
        <taxon>Campylobacterales</taxon>
        <taxon>Helicobacteraceae</taxon>
        <taxon>Helicobacter</taxon>
    </lineage>
</organism>
<dbReference type="Proteomes" id="UP001562457">
    <property type="component" value="Unassembled WGS sequence"/>
</dbReference>
<gene>
    <name evidence="1" type="ORF">NHP164001_12730</name>
</gene>
<protein>
    <submittedName>
        <fullName evidence="1">Uncharacterized protein</fullName>
    </submittedName>
</protein>
<proteinExistence type="predicted"/>